<dbReference type="KEGG" id="nnu:104589115"/>
<protein>
    <submittedName>
        <fullName evidence="2">Uncharacterized protein LOC104589115</fullName>
    </submittedName>
</protein>
<dbReference type="OMA" id="ESRIGAC"/>
<organism evidence="1 2">
    <name type="scientific">Nelumbo nucifera</name>
    <name type="common">Sacred lotus</name>
    <dbReference type="NCBI Taxonomy" id="4432"/>
    <lineage>
        <taxon>Eukaryota</taxon>
        <taxon>Viridiplantae</taxon>
        <taxon>Streptophyta</taxon>
        <taxon>Embryophyta</taxon>
        <taxon>Tracheophyta</taxon>
        <taxon>Spermatophyta</taxon>
        <taxon>Magnoliopsida</taxon>
        <taxon>Proteales</taxon>
        <taxon>Nelumbonaceae</taxon>
        <taxon>Nelumbo</taxon>
    </lineage>
</organism>
<reference evidence="2" key="1">
    <citation type="submission" date="2025-08" db="UniProtKB">
        <authorList>
            <consortium name="RefSeq"/>
        </authorList>
    </citation>
    <scope>IDENTIFICATION</scope>
</reference>
<dbReference type="PANTHER" id="PTHR32011:SF6">
    <property type="entry name" value="KNR4_SMI1-LIKE DOMAIN-CONTAINING PROTEIN"/>
    <property type="match status" value="1"/>
</dbReference>
<dbReference type="PANTHER" id="PTHR32011">
    <property type="entry name" value="OS08G0472400 PROTEIN"/>
    <property type="match status" value="1"/>
</dbReference>
<sequence>MATTTAKITPVDPNSSRVCFSFAAYAKNLIDHLKLCRIPVTEGLTDDEFSSIETSFGFIFPPDLRSILREGLPVGPGFPNWRLSSPQQLQILINLPILGICKEISKGTFWCQSWGDEPDYPNEALSLAKQIMRKAPILVPIYRHYYIPSMPNMAGNPVFFIQGGYFRCSGFDVAGFFQQVEIRQKDCVYRSLNSSPAWAAKAARRIEFWSDLVENVTCSKRDNTCRWRRGVPYRIFKEVSSRLREGGWTEEEVRDMMMTTEGDDGKEGGSSFLKDRHSLELHLRLLSFTLLRAGWRIHDVVYSLGFHEGGILDADSCLDVLITKAKQQLS</sequence>
<dbReference type="RefSeq" id="XP_010245615.1">
    <property type="nucleotide sequence ID" value="XM_010247313.1"/>
</dbReference>
<dbReference type="eggNOG" id="ENOG502QU7Y">
    <property type="taxonomic scope" value="Eukaryota"/>
</dbReference>
<dbReference type="OrthoDB" id="1921190at2759"/>
<accession>A0A1U7ZCK0</accession>
<name>A0A1U7ZCK0_NELNU</name>
<dbReference type="AlphaFoldDB" id="A0A1U7ZCK0"/>
<proteinExistence type="predicted"/>
<dbReference type="Proteomes" id="UP000189703">
    <property type="component" value="Unplaced"/>
</dbReference>
<evidence type="ECO:0000313" key="1">
    <source>
        <dbReference type="Proteomes" id="UP000189703"/>
    </source>
</evidence>
<evidence type="ECO:0000313" key="2">
    <source>
        <dbReference type="RefSeq" id="XP_010245615.1"/>
    </source>
</evidence>
<gene>
    <name evidence="2" type="primary">LOC104589115</name>
</gene>
<dbReference type="GeneID" id="104589115"/>
<keyword evidence="1" id="KW-1185">Reference proteome</keyword>